<dbReference type="PROSITE" id="PS51751">
    <property type="entry name" value="EXPERA"/>
    <property type="match status" value="1"/>
</dbReference>
<comment type="similarity">
    <text evidence="2">Belongs to the EBP family.</text>
</comment>
<keyword evidence="4 13" id="KW-0812">Transmembrane</keyword>
<dbReference type="OMA" id="YFAYNFR"/>
<evidence type="ECO:0000256" key="3">
    <source>
        <dbReference type="ARBA" id="ARBA00022516"/>
    </source>
</evidence>
<keyword evidence="12" id="KW-0413">Isomerase</keyword>
<evidence type="ECO:0000256" key="4">
    <source>
        <dbReference type="ARBA" id="ARBA00022692"/>
    </source>
</evidence>
<dbReference type="InterPro" id="IPR007905">
    <property type="entry name" value="EBP"/>
</dbReference>
<keyword evidence="8" id="KW-0443">Lipid metabolism</keyword>
<keyword evidence="9 13" id="KW-0472">Membrane</keyword>
<evidence type="ECO:0000256" key="13">
    <source>
        <dbReference type="PROSITE-ProRule" id="PRU01087"/>
    </source>
</evidence>
<evidence type="ECO:0000256" key="10">
    <source>
        <dbReference type="ARBA" id="ARBA00023166"/>
    </source>
</evidence>
<feature type="transmembrane region" description="Helical" evidence="14">
    <location>
        <begin position="140"/>
        <end position="159"/>
    </location>
</feature>
<keyword evidence="5" id="KW-0752">Steroid biosynthesis</keyword>
<dbReference type="GO" id="GO:0016126">
    <property type="term" value="P:sterol biosynthetic process"/>
    <property type="evidence" value="ECO:0007669"/>
    <property type="project" value="UniProtKB-KW"/>
</dbReference>
<keyword evidence="7" id="KW-0756">Sterol biosynthesis</keyword>
<dbReference type="Proteomes" id="UP000070444">
    <property type="component" value="Unassembled WGS sequence"/>
</dbReference>
<protein>
    <submittedName>
        <fullName evidence="16">Emopamil-binding protein</fullName>
    </submittedName>
</protein>
<accession>A0A137P3C3</accession>
<evidence type="ECO:0000256" key="7">
    <source>
        <dbReference type="ARBA" id="ARBA00023011"/>
    </source>
</evidence>
<dbReference type="GO" id="GO:0000247">
    <property type="term" value="F:C-8 sterol isomerase activity"/>
    <property type="evidence" value="ECO:0007669"/>
    <property type="project" value="TreeGrafter"/>
</dbReference>
<evidence type="ECO:0000256" key="5">
    <source>
        <dbReference type="ARBA" id="ARBA00022955"/>
    </source>
</evidence>
<evidence type="ECO:0000256" key="2">
    <source>
        <dbReference type="ARBA" id="ARBA00008337"/>
    </source>
</evidence>
<dbReference type="AlphaFoldDB" id="A0A137P3C3"/>
<dbReference type="GO" id="GO:0016020">
    <property type="term" value="C:membrane"/>
    <property type="evidence" value="ECO:0007669"/>
    <property type="project" value="UniProtKB-SubCell"/>
</dbReference>
<organism evidence="16 17">
    <name type="scientific">Conidiobolus coronatus (strain ATCC 28846 / CBS 209.66 / NRRL 28638)</name>
    <name type="common">Delacroixia coronata</name>
    <dbReference type="NCBI Taxonomy" id="796925"/>
    <lineage>
        <taxon>Eukaryota</taxon>
        <taxon>Fungi</taxon>
        <taxon>Fungi incertae sedis</taxon>
        <taxon>Zoopagomycota</taxon>
        <taxon>Entomophthoromycotina</taxon>
        <taxon>Entomophthoromycetes</taxon>
        <taxon>Entomophthorales</taxon>
        <taxon>Ancylistaceae</taxon>
        <taxon>Conidiobolus</taxon>
    </lineage>
</organism>
<evidence type="ECO:0000256" key="12">
    <source>
        <dbReference type="ARBA" id="ARBA00023235"/>
    </source>
</evidence>
<evidence type="ECO:0000256" key="8">
    <source>
        <dbReference type="ARBA" id="ARBA00023098"/>
    </source>
</evidence>
<evidence type="ECO:0000256" key="6">
    <source>
        <dbReference type="ARBA" id="ARBA00022989"/>
    </source>
</evidence>
<proteinExistence type="inferred from homology"/>
<keyword evidence="11" id="KW-0753">Steroid metabolism</keyword>
<evidence type="ECO:0000256" key="11">
    <source>
        <dbReference type="ARBA" id="ARBA00023221"/>
    </source>
</evidence>
<name>A0A137P3C3_CONC2</name>
<keyword evidence="10" id="KW-1207">Sterol metabolism</keyword>
<dbReference type="InterPro" id="IPR033118">
    <property type="entry name" value="EXPERA"/>
</dbReference>
<dbReference type="GO" id="GO:0005783">
    <property type="term" value="C:endoplasmic reticulum"/>
    <property type="evidence" value="ECO:0007669"/>
    <property type="project" value="TreeGrafter"/>
</dbReference>
<evidence type="ECO:0000259" key="15">
    <source>
        <dbReference type="PROSITE" id="PS51751"/>
    </source>
</evidence>
<dbReference type="GO" id="GO:0047750">
    <property type="term" value="F:cholestenol delta-isomerase activity"/>
    <property type="evidence" value="ECO:0007669"/>
    <property type="project" value="InterPro"/>
</dbReference>
<dbReference type="Pfam" id="PF05241">
    <property type="entry name" value="EBP"/>
    <property type="match status" value="1"/>
</dbReference>
<reference evidence="16 17" key="1">
    <citation type="journal article" date="2015" name="Genome Biol. Evol.">
        <title>Phylogenomic analyses indicate that early fungi evolved digesting cell walls of algal ancestors of land plants.</title>
        <authorList>
            <person name="Chang Y."/>
            <person name="Wang S."/>
            <person name="Sekimoto S."/>
            <person name="Aerts A.L."/>
            <person name="Choi C."/>
            <person name="Clum A."/>
            <person name="LaButti K.M."/>
            <person name="Lindquist E.A."/>
            <person name="Yee Ngan C."/>
            <person name="Ohm R.A."/>
            <person name="Salamov A.A."/>
            <person name="Grigoriev I.V."/>
            <person name="Spatafora J.W."/>
            <person name="Berbee M.L."/>
        </authorList>
    </citation>
    <scope>NUCLEOTIDE SEQUENCE [LARGE SCALE GENOMIC DNA]</scope>
    <source>
        <strain evidence="16 17">NRRL 28638</strain>
    </source>
</reference>
<dbReference type="STRING" id="796925.A0A137P3C3"/>
<keyword evidence="6 13" id="KW-1133">Transmembrane helix</keyword>
<keyword evidence="17" id="KW-1185">Reference proteome</keyword>
<dbReference type="PANTHER" id="PTHR14207">
    <property type="entry name" value="STEROL ISOMERASE"/>
    <property type="match status" value="1"/>
</dbReference>
<evidence type="ECO:0000256" key="9">
    <source>
        <dbReference type="ARBA" id="ARBA00023136"/>
    </source>
</evidence>
<feature type="transmembrane region" description="Helical" evidence="14">
    <location>
        <begin position="26"/>
        <end position="45"/>
    </location>
</feature>
<evidence type="ECO:0000256" key="1">
    <source>
        <dbReference type="ARBA" id="ARBA00004141"/>
    </source>
</evidence>
<feature type="domain" description="EXPERA" evidence="15">
    <location>
        <begin position="53"/>
        <end position="195"/>
    </location>
</feature>
<evidence type="ECO:0000256" key="14">
    <source>
        <dbReference type="SAM" id="Phobius"/>
    </source>
</evidence>
<feature type="transmembrane region" description="Helical" evidence="14">
    <location>
        <begin position="174"/>
        <end position="196"/>
    </location>
</feature>
<keyword evidence="3" id="KW-0444">Lipid biosynthesis</keyword>
<gene>
    <name evidence="16" type="ORF">CONCODRAFT_59228</name>
</gene>
<dbReference type="OrthoDB" id="58557at2759"/>
<dbReference type="GO" id="GO:0004769">
    <property type="term" value="F:steroid Delta-isomerase activity"/>
    <property type="evidence" value="ECO:0007669"/>
    <property type="project" value="TreeGrafter"/>
</dbReference>
<feature type="transmembrane region" description="Helical" evidence="14">
    <location>
        <begin position="109"/>
        <end position="133"/>
    </location>
</feature>
<evidence type="ECO:0000313" key="16">
    <source>
        <dbReference type="EMBL" id="KXN69523.1"/>
    </source>
</evidence>
<sequence>MASHPYYPVNLSLPHYNPMEHTPMQILTGMFGTFGIILITSYLLIRKREKSFGTQLQFLWFVLCAAVHLGIEGYYVVNHLSLAGDTSFMGDLWKEYSKSDSRYLSNDSFVLIMESITAAGWGPLSILIAYLIYTQNAKRHLPIVLVSLGQIYGDVLYYLTTLYEGAPHGDPHPYYFYFYFVTMNAFWIVFPSITLYSSSKAILQSLAQTQAKEKTN</sequence>
<dbReference type="EMBL" id="KQ964531">
    <property type="protein sequence ID" value="KXN69523.1"/>
    <property type="molecule type" value="Genomic_DNA"/>
</dbReference>
<evidence type="ECO:0000313" key="17">
    <source>
        <dbReference type="Proteomes" id="UP000070444"/>
    </source>
</evidence>
<dbReference type="PANTHER" id="PTHR14207:SF0">
    <property type="entry name" value="3-BETA-HYDROXYSTEROID-DELTA(8),DELTA(7)-ISOMERASE"/>
    <property type="match status" value="1"/>
</dbReference>
<comment type="subcellular location">
    <subcellularLocation>
        <location evidence="1">Membrane</location>
        <topology evidence="1">Multi-pass membrane protein</topology>
    </subcellularLocation>
</comment>
<feature type="transmembrane region" description="Helical" evidence="14">
    <location>
        <begin position="57"/>
        <end position="77"/>
    </location>
</feature>